<evidence type="ECO:0000256" key="4">
    <source>
        <dbReference type="ARBA" id="ARBA00022729"/>
    </source>
</evidence>
<keyword evidence="5" id="KW-0677">Repeat</keyword>
<keyword evidence="6" id="KW-0379">Hydroxylation</keyword>
<dbReference type="Gene3D" id="3.80.10.10">
    <property type="entry name" value="Ribonuclease Inhibitor"/>
    <property type="match status" value="2"/>
</dbReference>
<dbReference type="GeneID" id="92032519"/>
<feature type="region of interest" description="Disordered" evidence="9">
    <location>
        <begin position="26"/>
        <end position="47"/>
    </location>
</feature>
<evidence type="ECO:0000256" key="8">
    <source>
        <dbReference type="ARBA" id="ARBA00041871"/>
    </source>
</evidence>
<dbReference type="PANTHER" id="PTHR32093:SF131">
    <property type="entry name" value="LEUCINE-RICH REPEAT-CONTAINING N-TERMINAL PLANT-TYPE DOMAIN-CONTAINING PROTEIN"/>
    <property type="match status" value="1"/>
</dbReference>
<feature type="compositionally biased region" description="Polar residues" evidence="9">
    <location>
        <begin position="346"/>
        <end position="370"/>
    </location>
</feature>
<evidence type="ECO:0000259" key="11">
    <source>
        <dbReference type="Pfam" id="PF08263"/>
    </source>
</evidence>
<dbReference type="InterPro" id="IPR032675">
    <property type="entry name" value="LRR_dom_sf"/>
</dbReference>
<dbReference type="InterPro" id="IPR051582">
    <property type="entry name" value="LRR_extensin-like_regulator"/>
</dbReference>
<name>A0ABR1M1G0_9PEZI</name>
<feature type="signal peptide" evidence="10">
    <location>
        <begin position="1"/>
        <end position="18"/>
    </location>
</feature>
<feature type="compositionally biased region" description="Polar residues" evidence="9">
    <location>
        <begin position="26"/>
        <end position="36"/>
    </location>
</feature>
<comment type="subcellular location">
    <subcellularLocation>
        <location evidence="1">Secreted</location>
        <location evidence="1">Cell wall</location>
    </subcellularLocation>
</comment>
<proteinExistence type="predicted"/>
<evidence type="ECO:0000256" key="9">
    <source>
        <dbReference type="SAM" id="MobiDB-lite"/>
    </source>
</evidence>
<evidence type="ECO:0000256" key="3">
    <source>
        <dbReference type="ARBA" id="ARBA00022525"/>
    </source>
</evidence>
<dbReference type="Proteomes" id="UP001360953">
    <property type="component" value="Unassembled WGS sequence"/>
</dbReference>
<dbReference type="SUPFAM" id="SSF52058">
    <property type="entry name" value="L domain-like"/>
    <property type="match status" value="1"/>
</dbReference>
<keyword evidence="3" id="KW-0964">Secreted</keyword>
<keyword evidence="4 10" id="KW-0732">Signal</keyword>
<dbReference type="PANTHER" id="PTHR32093">
    <property type="entry name" value="LEUCINE-RICH REPEAT EXTENSIN-LIKE PROTEIN 3-RELATED"/>
    <property type="match status" value="1"/>
</dbReference>
<feature type="region of interest" description="Disordered" evidence="9">
    <location>
        <begin position="331"/>
        <end position="370"/>
    </location>
</feature>
<dbReference type="InterPro" id="IPR013210">
    <property type="entry name" value="LRR_N_plant-typ"/>
</dbReference>
<protein>
    <recommendedName>
        <fullName evidence="8">Cell wall hydroxyproline-rich glycoprotein</fullName>
    </recommendedName>
</protein>
<evidence type="ECO:0000313" key="12">
    <source>
        <dbReference type="EMBL" id="KAK7541272.1"/>
    </source>
</evidence>
<evidence type="ECO:0000256" key="6">
    <source>
        <dbReference type="ARBA" id="ARBA00023278"/>
    </source>
</evidence>
<feature type="domain" description="Leucine-rich repeat-containing N-terminal plant-type" evidence="11">
    <location>
        <begin position="53"/>
        <end position="91"/>
    </location>
</feature>
<evidence type="ECO:0000256" key="2">
    <source>
        <dbReference type="ARBA" id="ARBA00022512"/>
    </source>
</evidence>
<dbReference type="InterPro" id="IPR001611">
    <property type="entry name" value="Leu-rich_rpt"/>
</dbReference>
<dbReference type="RefSeq" id="XP_066658203.1">
    <property type="nucleotide sequence ID" value="XM_066799613.1"/>
</dbReference>
<dbReference type="Pfam" id="PF08263">
    <property type="entry name" value="LRRNT_2"/>
    <property type="match status" value="1"/>
</dbReference>
<accession>A0ABR1M1G0</accession>
<evidence type="ECO:0000256" key="7">
    <source>
        <dbReference type="ARBA" id="ARBA00023316"/>
    </source>
</evidence>
<evidence type="ECO:0000313" key="13">
    <source>
        <dbReference type="Proteomes" id="UP001360953"/>
    </source>
</evidence>
<dbReference type="EMBL" id="JBBPEH010000003">
    <property type="protein sequence ID" value="KAK7541272.1"/>
    <property type="molecule type" value="Genomic_DNA"/>
</dbReference>
<evidence type="ECO:0000256" key="10">
    <source>
        <dbReference type="SAM" id="SignalP"/>
    </source>
</evidence>
<organism evidence="12 13">
    <name type="scientific">Phyllosticta citribraziliensis</name>
    <dbReference type="NCBI Taxonomy" id="989973"/>
    <lineage>
        <taxon>Eukaryota</taxon>
        <taxon>Fungi</taxon>
        <taxon>Dikarya</taxon>
        <taxon>Ascomycota</taxon>
        <taxon>Pezizomycotina</taxon>
        <taxon>Dothideomycetes</taxon>
        <taxon>Dothideomycetes incertae sedis</taxon>
        <taxon>Botryosphaeriales</taxon>
        <taxon>Phyllostictaceae</taxon>
        <taxon>Phyllosticta</taxon>
    </lineage>
</organism>
<reference evidence="12 13" key="1">
    <citation type="submission" date="2024-04" db="EMBL/GenBank/DDBJ databases">
        <title>Phyllosticta paracitricarpa is synonymous to the EU quarantine fungus P. citricarpa based on phylogenomic analyses.</title>
        <authorList>
            <consortium name="Lawrence Berkeley National Laboratory"/>
            <person name="Van ingen-buijs V.A."/>
            <person name="Van westerhoven A.C."/>
            <person name="Haridas S."/>
            <person name="Skiadas P."/>
            <person name="Martin F."/>
            <person name="Groenewald J.Z."/>
            <person name="Crous P.W."/>
            <person name="Seidl M.F."/>
        </authorList>
    </citation>
    <scope>NUCLEOTIDE SEQUENCE [LARGE SCALE GENOMIC DNA]</scope>
    <source>
        <strain evidence="12 13">CPC 17464</strain>
    </source>
</reference>
<sequence length="370" mass="39790">MGFLSLLSSTLFLSLALGSPQAQVQNAQTDSKSKPPTTGAGTGTGVKLADNLERDKQTIQEFAKKVTEDPQGVLKSWQGDDPCKFKGFKCDKTPKGYWAVSALDFNGFHLGGPDMVLEGLLDKLVDIAIFHANSNKFVKTVPDNLAQITWFYELDLSNNQLSGEFPKGVLTAKQLTFLDLRYNQFEGSVPSEVFHMDLDVLFLNNNKFTGSIASDLGASPALYITLANNQFDGSLPSELNNMKGLKEILFLGNKFSGSLPTELGGMAALTLFDASDNQLSGTIPESLCGLPKLEKLVLKNNQFAEDLGPKCLDALNKKKLDVAGNCIKNAPNQKPGCGTGKDDSKGTGSTNTDRTRLVQTNGNAPQGKPS</sequence>
<evidence type="ECO:0000256" key="5">
    <source>
        <dbReference type="ARBA" id="ARBA00022737"/>
    </source>
</evidence>
<comment type="caution">
    <text evidence="12">The sequence shown here is derived from an EMBL/GenBank/DDBJ whole genome shotgun (WGS) entry which is preliminary data.</text>
</comment>
<evidence type="ECO:0000256" key="1">
    <source>
        <dbReference type="ARBA" id="ARBA00004191"/>
    </source>
</evidence>
<gene>
    <name evidence="12" type="ORF">J3D65DRAFT_618008</name>
</gene>
<dbReference type="Pfam" id="PF00560">
    <property type="entry name" value="LRR_1"/>
    <property type="match status" value="3"/>
</dbReference>
<keyword evidence="13" id="KW-1185">Reference proteome</keyword>
<keyword evidence="2" id="KW-0134">Cell wall</keyword>
<keyword evidence="7" id="KW-0961">Cell wall biogenesis/degradation</keyword>
<feature type="chain" id="PRO_5046380906" description="Cell wall hydroxyproline-rich glycoprotein" evidence="10">
    <location>
        <begin position="19"/>
        <end position="370"/>
    </location>
</feature>